<reference evidence="3 4" key="1">
    <citation type="journal article" date="2015" name="Int. J. Syst. Evol. Microbiol.">
        <title>Carboxylicivirga linearis sp. nov., isolated from a sea cucumber culture pond.</title>
        <authorList>
            <person name="Wang F.Q."/>
            <person name="Zhou Y.X."/>
            <person name="Lin X.Z."/>
            <person name="Chen G.J."/>
            <person name="Du Z.J."/>
        </authorList>
    </citation>
    <scope>NUCLEOTIDE SEQUENCE [LARGE SCALE GENOMIC DNA]</scope>
    <source>
        <strain evidence="3 4">FB218</strain>
    </source>
</reference>
<accession>A0ABS5JY48</accession>
<feature type="region of interest" description="Disordered" evidence="1">
    <location>
        <begin position="26"/>
        <end position="55"/>
    </location>
</feature>
<dbReference type="Proteomes" id="UP000708576">
    <property type="component" value="Unassembled WGS sequence"/>
</dbReference>
<evidence type="ECO:0000313" key="4">
    <source>
        <dbReference type="Proteomes" id="UP000708576"/>
    </source>
</evidence>
<dbReference type="EMBL" id="JAGUCO010000016">
    <property type="protein sequence ID" value="MBS2099852.1"/>
    <property type="molecule type" value="Genomic_DNA"/>
</dbReference>
<comment type="caution">
    <text evidence="3">The sequence shown here is derived from an EMBL/GenBank/DDBJ whole genome shotgun (WGS) entry which is preliminary data.</text>
</comment>
<feature type="compositionally biased region" description="Basic and acidic residues" evidence="1">
    <location>
        <begin position="26"/>
        <end position="40"/>
    </location>
</feature>
<feature type="signal peptide" evidence="2">
    <location>
        <begin position="1"/>
        <end position="19"/>
    </location>
</feature>
<proteinExistence type="predicted"/>
<keyword evidence="2" id="KW-0732">Signal</keyword>
<dbReference type="PROSITE" id="PS51257">
    <property type="entry name" value="PROKAR_LIPOPROTEIN"/>
    <property type="match status" value="1"/>
</dbReference>
<feature type="chain" id="PRO_5046817909" description="Secreted protein" evidence="2">
    <location>
        <begin position="20"/>
        <end position="55"/>
    </location>
</feature>
<keyword evidence="4" id="KW-1185">Reference proteome</keyword>
<name>A0ABS5JY48_9BACT</name>
<organism evidence="3 4">
    <name type="scientific">Carboxylicivirga linearis</name>
    <dbReference type="NCBI Taxonomy" id="1628157"/>
    <lineage>
        <taxon>Bacteria</taxon>
        <taxon>Pseudomonadati</taxon>
        <taxon>Bacteroidota</taxon>
        <taxon>Bacteroidia</taxon>
        <taxon>Marinilabiliales</taxon>
        <taxon>Marinilabiliaceae</taxon>
        <taxon>Carboxylicivirga</taxon>
    </lineage>
</organism>
<gene>
    <name evidence="3" type="ORF">KEM10_16295</name>
</gene>
<evidence type="ECO:0000256" key="1">
    <source>
        <dbReference type="SAM" id="MobiDB-lite"/>
    </source>
</evidence>
<evidence type="ECO:0000256" key="2">
    <source>
        <dbReference type="SAM" id="SignalP"/>
    </source>
</evidence>
<evidence type="ECO:0008006" key="5">
    <source>
        <dbReference type="Google" id="ProtNLM"/>
    </source>
</evidence>
<dbReference type="RefSeq" id="WP_212217096.1">
    <property type="nucleotide sequence ID" value="NZ_JAGUCO010000016.1"/>
</dbReference>
<protein>
    <recommendedName>
        <fullName evidence="5">Secreted protein</fullName>
    </recommendedName>
</protein>
<evidence type="ECO:0000313" key="3">
    <source>
        <dbReference type="EMBL" id="MBS2099852.1"/>
    </source>
</evidence>
<sequence length="55" mass="6110">MKKLFLLMAIMATAFAFQACDKDDVQPEDKTIDTNLRADGDEGGTSIEYEDPELP</sequence>